<evidence type="ECO:0000256" key="5">
    <source>
        <dbReference type="ARBA" id="ARBA00032988"/>
    </source>
</evidence>
<dbReference type="InterPro" id="IPR001279">
    <property type="entry name" value="Metallo-B-lactamas"/>
</dbReference>
<comment type="function">
    <text evidence="7">Endoribonuclease that catalyzes the hydrolysis of histone-coding pre-mRNA 3'-end. Involved in histone pre-mRNA processing during the S-phase of the cell cycle, which is required for entering/progressing through S-phase. Cleaves histone pre-mRNA at a major and a minor cleavage site after the 5'-ACCCA-3' and the 5'-ACCCACA-3' sequence, respectively, and located downstream of the stem-loop. May require the presence of the HDE element located at the histone pre-RNA 3'-end to avoid non-specific cleavage.</text>
</comment>
<dbReference type="AlphaFoldDB" id="S4RCR6"/>
<dbReference type="Pfam" id="PF00753">
    <property type="entry name" value="Lactamase_B"/>
    <property type="match status" value="1"/>
</dbReference>
<comment type="similarity">
    <text evidence="2">Belongs to the metallo-beta-lactamase superfamily. Glyoxalase II family.</text>
</comment>
<dbReference type="InterPro" id="IPR039344">
    <property type="entry name" value="MBLAC1"/>
</dbReference>
<evidence type="ECO:0000256" key="1">
    <source>
        <dbReference type="ARBA" id="ARBA00004514"/>
    </source>
</evidence>
<proteinExistence type="inferred from homology"/>
<evidence type="ECO:0000256" key="4">
    <source>
        <dbReference type="ARBA" id="ARBA00014856"/>
    </source>
</evidence>
<organism evidence="9">
    <name type="scientific">Petromyzon marinus</name>
    <name type="common">Sea lamprey</name>
    <dbReference type="NCBI Taxonomy" id="7757"/>
    <lineage>
        <taxon>Eukaryota</taxon>
        <taxon>Metazoa</taxon>
        <taxon>Chordata</taxon>
        <taxon>Craniata</taxon>
        <taxon>Vertebrata</taxon>
        <taxon>Cyclostomata</taxon>
        <taxon>Hyperoartia</taxon>
        <taxon>Petromyzontiformes</taxon>
        <taxon>Petromyzontidae</taxon>
        <taxon>Petromyzon</taxon>
    </lineage>
</organism>
<dbReference type="STRING" id="7757.ENSPMAP00000002998"/>
<dbReference type="OMA" id="RHVVCTH"/>
<reference evidence="9" key="2">
    <citation type="submission" date="2025-09" db="UniProtKB">
        <authorList>
            <consortium name="Ensembl"/>
        </authorList>
    </citation>
    <scope>IDENTIFICATION</scope>
</reference>
<evidence type="ECO:0000313" key="9">
    <source>
        <dbReference type="Ensembl" id="ENSPMAP00000002998.1"/>
    </source>
</evidence>
<comment type="catalytic activity">
    <reaction evidence="6">
        <text>a ribonucleotidyl-ribonucleotide-RNA + H2O = a 3'-end ribonucleotide-RNA + a 5'-end 5'-phospho-ribonucleoside-RNA + H(+)</text>
        <dbReference type="Rhea" id="RHEA:68096"/>
        <dbReference type="Rhea" id="RHEA-COMP:15179"/>
        <dbReference type="Rhea" id="RHEA-COMP:17355"/>
        <dbReference type="Rhea" id="RHEA-COMP:17428"/>
        <dbReference type="ChEBI" id="CHEBI:15377"/>
        <dbReference type="ChEBI" id="CHEBI:15378"/>
        <dbReference type="ChEBI" id="CHEBI:74896"/>
        <dbReference type="ChEBI" id="CHEBI:138282"/>
        <dbReference type="ChEBI" id="CHEBI:173118"/>
    </reaction>
    <physiologicalReaction direction="left-to-right" evidence="6">
        <dbReference type="Rhea" id="RHEA:68097"/>
    </physiologicalReaction>
</comment>
<dbReference type="PANTHER" id="PTHR23200">
    <property type="entry name" value="METALLO-BETA-LACTAMASE DOMAIN-CONTAINING PROTEIN 1"/>
    <property type="match status" value="1"/>
</dbReference>
<dbReference type="SUPFAM" id="SSF56281">
    <property type="entry name" value="Metallo-hydrolase/oxidoreductase"/>
    <property type="match status" value="1"/>
</dbReference>
<sequence>YTTAPPPQYAGCQRSIFLCVGVPYSVHVLREGYCYKDSDSHTHADGTVTLLLSVPGEAESARQSPRFVRSNGQSRAMIGNCRTPCAILVDTGGPWAKEELITSLQRTVQGCVQQSLAPSDVLQLVHTVVCTHGHSDHVGNVGLFPHARIIMGFDVSQGDLYETHGLAEGKAYVINPYVQVIPTPGHTCSDVSVVVRDTSVGTVVVAGDVFEWSNDDDDWKEHSHDPVTQQVSRSKVASLADVIIPGHGPPFRVMNSPAATAATLTLKPHCDV</sequence>
<evidence type="ECO:0000256" key="2">
    <source>
        <dbReference type="ARBA" id="ARBA00006759"/>
    </source>
</evidence>
<reference evidence="9" key="1">
    <citation type="submission" date="2025-08" db="UniProtKB">
        <authorList>
            <consortium name="Ensembl"/>
        </authorList>
    </citation>
    <scope>IDENTIFICATION</scope>
</reference>
<name>S4RCR6_PETMA</name>
<comment type="subcellular location">
    <subcellularLocation>
        <location evidence="1">Cytoplasm</location>
        <location evidence="1">Cytosol</location>
    </subcellularLocation>
</comment>
<evidence type="ECO:0000256" key="6">
    <source>
        <dbReference type="ARBA" id="ARBA00044690"/>
    </source>
</evidence>
<dbReference type="PANTHER" id="PTHR23200:SF48">
    <property type="entry name" value="METALLO-BETA-LACTAMASE DOMAIN-CONTAINING PROTEIN 1"/>
    <property type="match status" value="1"/>
</dbReference>
<dbReference type="Gene3D" id="3.60.15.10">
    <property type="entry name" value="Ribonuclease Z/Hydroxyacylglutathione hydrolase-like"/>
    <property type="match status" value="1"/>
</dbReference>
<comment type="subunit">
    <text evidence="3">Homodimer.</text>
</comment>
<protein>
    <recommendedName>
        <fullName evidence="4">Metallo-beta-lactamase domain-containing protein 1</fullName>
    </recommendedName>
    <alternativeName>
        <fullName evidence="5">Endoribonuclease MBLAC1</fullName>
    </alternativeName>
</protein>
<dbReference type="CDD" id="cd07711">
    <property type="entry name" value="MBLAC1-like_MBL-fold"/>
    <property type="match status" value="1"/>
</dbReference>
<dbReference type="Ensembl" id="ENSPMAT00000003013.1">
    <property type="protein sequence ID" value="ENSPMAP00000002998.1"/>
    <property type="gene ID" value="ENSPMAG00000002748.1"/>
</dbReference>
<dbReference type="InterPro" id="IPR036866">
    <property type="entry name" value="RibonucZ/Hydroxyglut_hydro"/>
</dbReference>
<evidence type="ECO:0000256" key="3">
    <source>
        <dbReference type="ARBA" id="ARBA00011738"/>
    </source>
</evidence>
<dbReference type="SMART" id="SM00849">
    <property type="entry name" value="Lactamase_B"/>
    <property type="match status" value="1"/>
</dbReference>
<feature type="domain" description="Metallo-beta-lactamase" evidence="8">
    <location>
        <begin position="72"/>
        <end position="247"/>
    </location>
</feature>
<dbReference type="GO" id="GO:0005829">
    <property type="term" value="C:cytosol"/>
    <property type="evidence" value="ECO:0007669"/>
    <property type="project" value="UniProtKB-SubCell"/>
</dbReference>
<evidence type="ECO:0000256" key="7">
    <source>
        <dbReference type="ARBA" id="ARBA00045869"/>
    </source>
</evidence>
<dbReference type="GeneTree" id="ENSGT00390000016193"/>
<accession>S4RCR6</accession>
<evidence type="ECO:0000259" key="8">
    <source>
        <dbReference type="SMART" id="SM00849"/>
    </source>
</evidence>